<keyword evidence="2" id="KW-1185">Reference proteome</keyword>
<proteinExistence type="predicted"/>
<name>C9L5I3_BLAHA</name>
<evidence type="ECO:0000313" key="2">
    <source>
        <dbReference type="Proteomes" id="UP000003755"/>
    </source>
</evidence>
<accession>C9L5I3</accession>
<organism evidence="1 2">
    <name type="scientific">Blautia hansenii DSM 20583</name>
    <dbReference type="NCBI Taxonomy" id="537007"/>
    <lineage>
        <taxon>Bacteria</taxon>
        <taxon>Bacillati</taxon>
        <taxon>Bacillota</taxon>
        <taxon>Clostridia</taxon>
        <taxon>Lachnospirales</taxon>
        <taxon>Lachnospiraceae</taxon>
        <taxon>Blautia</taxon>
    </lineage>
</organism>
<gene>
    <name evidence="1" type="ORF">BLAHAN_04640</name>
</gene>
<reference evidence="1" key="1">
    <citation type="submission" date="2009-09" db="EMBL/GenBank/DDBJ databases">
        <authorList>
            <person name="Weinstock G."/>
            <person name="Sodergren E."/>
            <person name="Clifton S."/>
            <person name="Fulton L."/>
            <person name="Fulton B."/>
            <person name="Courtney L."/>
            <person name="Fronick C."/>
            <person name="Harrison M."/>
            <person name="Strong C."/>
            <person name="Farmer C."/>
            <person name="Delahaunty K."/>
            <person name="Markovic C."/>
            <person name="Hall O."/>
            <person name="Minx P."/>
            <person name="Tomlinson C."/>
            <person name="Mitreva M."/>
            <person name="Nelson J."/>
            <person name="Hou S."/>
            <person name="Wollam A."/>
            <person name="Pepin K.H."/>
            <person name="Johnson M."/>
            <person name="Bhonagiri V."/>
            <person name="Nash W.E."/>
            <person name="Warren W."/>
            <person name="Chinwalla A."/>
            <person name="Mardis E.R."/>
            <person name="Wilson R.K."/>
        </authorList>
    </citation>
    <scope>NUCLEOTIDE SEQUENCE [LARGE SCALE GENOMIC DNA]</scope>
    <source>
        <strain evidence="1">DSM 20583</strain>
    </source>
</reference>
<evidence type="ECO:0000313" key="1">
    <source>
        <dbReference type="EMBL" id="EEX22415.1"/>
    </source>
</evidence>
<comment type="caution">
    <text evidence="1">The sequence shown here is derived from an EMBL/GenBank/DDBJ whole genome shotgun (WGS) entry which is preliminary data.</text>
</comment>
<protein>
    <submittedName>
        <fullName evidence="1">Uncharacterized protein</fullName>
    </submittedName>
</protein>
<dbReference type="HOGENOM" id="CLU_3230333_0_0_9"/>
<dbReference type="AlphaFoldDB" id="C9L5I3"/>
<sequence length="43" mass="4943">MLINRNIGNKYKYLVTMLKAAAGLEPARGYDADRMKLKRVFVI</sequence>
<dbReference type="EMBL" id="ABYU02000011">
    <property type="protein sequence ID" value="EEX22415.1"/>
    <property type="molecule type" value="Genomic_DNA"/>
</dbReference>
<dbReference type="Proteomes" id="UP000003755">
    <property type="component" value="Unassembled WGS sequence"/>
</dbReference>